<feature type="compositionally biased region" description="Polar residues" evidence="5">
    <location>
        <begin position="157"/>
        <end position="169"/>
    </location>
</feature>
<reference evidence="7" key="1">
    <citation type="journal article" date="2020" name="Stud. Mycol.">
        <title>101 Dothideomycetes genomes: a test case for predicting lifestyles and emergence of pathogens.</title>
        <authorList>
            <person name="Haridas S."/>
            <person name="Albert R."/>
            <person name="Binder M."/>
            <person name="Bloem J."/>
            <person name="Labutti K."/>
            <person name="Salamov A."/>
            <person name="Andreopoulos B."/>
            <person name="Baker S."/>
            <person name="Barry K."/>
            <person name="Bills G."/>
            <person name="Bluhm B."/>
            <person name="Cannon C."/>
            <person name="Castanera R."/>
            <person name="Culley D."/>
            <person name="Daum C."/>
            <person name="Ezra D."/>
            <person name="Gonzalez J."/>
            <person name="Henrissat B."/>
            <person name="Kuo A."/>
            <person name="Liang C."/>
            <person name="Lipzen A."/>
            <person name="Lutzoni F."/>
            <person name="Magnuson J."/>
            <person name="Mondo S."/>
            <person name="Nolan M."/>
            <person name="Ohm R."/>
            <person name="Pangilinan J."/>
            <person name="Park H.-J."/>
            <person name="Ramirez L."/>
            <person name="Alfaro M."/>
            <person name="Sun H."/>
            <person name="Tritt A."/>
            <person name="Yoshinaga Y."/>
            <person name="Zwiers L.-H."/>
            <person name="Turgeon B."/>
            <person name="Goodwin S."/>
            <person name="Spatafora J."/>
            <person name="Crous P."/>
            <person name="Grigoriev I."/>
        </authorList>
    </citation>
    <scope>NUCLEOTIDE SEQUENCE</scope>
    <source>
        <strain evidence="7">SCOH1-5</strain>
    </source>
</reference>
<organism evidence="7 8">
    <name type="scientific">Cercospora zeae-maydis SCOH1-5</name>
    <dbReference type="NCBI Taxonomy" id="717836"/>
    <lineage>
        <taxon>Eukaryota</taxon>
        <taxon>Fungi</taxon>
        <taxon>Dikarya</taxon>
        <taxon>Ascomycota</taxon>
        <taxon>Pezizomycotina</taxon>
        <taxon>Dothideomycetes</taxon>
        <taxon>Dothideomycetidae</taxon>
        <taxon>Mycosphaerellales</taxon>
        <taxon>Mycosphaerellaceae</taxon>
        <taxon>Cercospora</taxon>
    </lineage>
</organism>
<feature type="compositionally biased region" description="Polar residues" evidence="5">
    <location>
        <begin position="325"/>
        <end position="349"/>
    </location>
</feature>
<feature type="domain" description="C3H1-type" evidence="6">
    <location>
        <begin position="421"/>
        <end position="449"/>
    </location>
</feature>
<proteinExistence type="predicted"/>
<feature type="compositionally biased region" description="Basic and acidic residues" evidence="5">
    <location>
        <begin position="368"/>
        <end position="377"/>
    </location>
</feature>
<feature type="compositionally biased region" description="Polar residues" evidence="5">
    <location>
        <begin position="66"/>
        <end position="101"/>
    </location>
</feature>
<feature type="region of interest" description="Disordered" evidence="5">
    <location>
        <begin position="453"/>
        <end position="481"/>
    </location>
</feature>
<dbReference type="SUPFAM" id="SSF90229">
    <property type="entry name" value="CCCH zinc finger"/>
    <property type="match status" value="1"/>
</dbReference>
<evidence type="ECO:0000256" key="1">
    <source>
        <dbReference type="ARBA" id="ARBA00022723"/>
    </source>
</evidence>
<evidence type="ECO:0000313" key="7">
    <source>
        <dbReference type="EMBL" id="KAF2211583.1"/>
    </source>
</evidence>
<feature type="region of interest" description="Disordered" evidence="5">
    <location>
        <begin position="1"/>
        <end position="169"/>
    </location>
</feature>
<dbReference type="InterPro" id="IPR019496">
    <property type="entry name" value="NUFIP1_cons_dom"/>
</dbReference>
<gene>
    <name evidence="7" type="ORF">CERZMDRAFT_98465</name>
</gene>
<dbReference type="PANTHER" id="PTHR13309:SF0">
    <property type="entry name" value="FMR1-INTERACTING PROTEIN NUFIP1"/>
    <property type="match status" value="1"/>
</dbReference>
<sequence>MAAGEEVATDSPTIGSLPNYSGNSTGNAGYHAQPAAPHLIPPGSHINPAFAGLMTPDGNGFEGNDLTHQQNGRQGHSMHSQSANALPNSTFADSTSPSASTARIPGLTEAASRHSSQKRKLDVYQGSSNGYQTRPLAGRPQNPIVPSFGGPIVRGRQFQTPQPGISGQTRKASYVKNNVLGLTPQDVNPIYSSSESDDDDEIADEEAILAKGLGPGLTFHDVNGEMRTLNSAADLVAWRNARRRNFPTTDRISQKAAEKREIGAERRRLLTGAKEALEEAIAGTALTKNRTSTAQASDDAAHAAKAIIALRNEEHHFAGMDSKAAQHQSWQSLSQAHSTNTPAAFVQSNLRHEEPGELRTQGAGGLGTERRDPRPPHDLSGGAETVSLPAEMECALVVSDADLSDDGPPEEVATKRQPRADTAFIPCKFFAASGYCRDGPGCRFKHEILSQGGRRLKHATSNTPRRDPYAPLLDVPDHNDKKSLHQRLLEREQQDEDKLALQAIKYLGSLNFFAADGPTK</sequence>
<keyword evidence="3 4" id="KW-0862">Zinc</keyword>
<dbReference type="InterPro" id="IPR036855">
    <property type="entry name" value="Znf_CCCH_sf"/>
</dbReference>
<evidence type="ECO:0000259" key="6">
    <source>
        <dbReference type="PROSITE" id="PS50103"/>
    </source>
</evidence>
<dbReference type="EMBL" id="ML992676">
    <property type="protein sequence ID" value="KAF2211583.1"/>
    <property type="molecule type" value="Genomic_DNA"/>
</dbReference>
<accession>A0A6A6FE00</accession>
<keyword evidence="1 4" id="KW-0479">Metal-binding</keyword>
<dbReference type="AlphaFoldDB" id="A0A6A6FE00"/>
<dbReference type="InterPro" id="IPR039136">
    <property type="entry name" value="NUFIP1-like"/>
</dbReference>
<dbReference type="OrthoDB" id="273070at2759"/>
<protein>
    <recommendedName>
        <fullName evidence="6">C3H1-type domain-containing protein</fullName>
    </recommendedName>
</protein>
<keyword evidence="8" id="KW-1185">Reference proteome</keyword>
<dbReference type="GO" id="GO:0003723">
    <property type="term" value="F:RNA binding"/>
    <property type="evidence" value="ECO:0007669"/>
    <property type="project" value="InterPro"/>
</dbReference>
<dbReference type="PANTHER" id="PTHR13309">
    <property type="entry name" value="NUCLEAR FRAGILE X MENTAL RETARDATION PROTEIN INTERACTING PROTEIN 1"/>
    <property type="match status" value="1"/>
</dbReference>
<feature type="compositionally biased region" description="Polar residues" evidence="5">
    <location>
        <begin position="10"/>
        <end position="27"/>
    </location>
</feature>
<dbReference type="Pfam" id="PF10453">
    <property type="entry name" value="NUFIP1"/>
    <property type="match status" value="1"/>
</dbReference>
<keyword evidence="2 4" id="KW-0863">Zinc-finger</keyword>
<dbReference type="InterPro" id="IPR000571">
    <property type="entry name" value="Znf_CCCH"/>
</dbReference>
<evidence type="ECO:0000313" key="8">
    <source>
        <dbReference type="Proteomes" id="UP000799539"/>
    </source>
</evidence>
<dbReference type="Pfam" id="PF00642">
    <property type="entry name" value="zf-CCCH"/>
    <property type="match status" value="1"/>
</dbReference>
<dbReference type="PROSITE" id="PS50103">
    <property type="entry name" value="ZF_C3H1"/>
    <property type="match status" value="1"/>
</dbReference>
<feature type="region of interest" description="Disordered" evidence="5">
    <location>
        <begin position="320"/>
        <end position="384"/>
    </location>
</feature>
<dbReference type="GO" id="GO:0008270">
    <property type="term" value="F:zinc ion binding"/>
    <property type="evidence" value="ECO:0007669"/>
    <property type="project" value="UniProtKB-KW"/>
</dbReference>
<feature type="zinc finger region" description="C3H1-type" evidence="4">
    <location>
        <begin position="421"/>
        <end position="449"/>
    </location>
</feature>
<evidence type="ECO:0000256" key="4">
    <source>
        <dbReference type="PROSITE-ProRule" id="PRU00723"/>
    </source>
</evidence>
<evidence type="ECO:0000256" key="5">
    <source>
        <dbReference type="SAM" id="MobiDB-lite"/>
    </source>
</evidence>
<dbReference type="GO" id="GO:0005634">
    <property type="term" value="C:nucleus"/>
    <property type="evidence" value="ECO:0007669"/>
    <property type="project" value="TreeGrafter"/>
</dbReference>
<dbReference type="GO" id="GO:0000492">
    <property type="term" value="P:box C/D snoRNP assembly"/>
    <property type="evidence" value="ECO:0007669"/>
    <property type="project" value="TreeGrafter"/>
</dbReference>
<name>A0A6A6FE00_9PEZI</name>
<evidence type="ECO:0000256" key="3">
    <source>
        <dbReference type="ARBA" id="ARBA00022833"/>
    </source>
</evidence>
<evidence type="ECO:0000256" key="2">
    <source>
        <dbReference type="ARBA" id="ARBA00022771"/>
    </source>
</evidence>
<dbReference type="Proteomes" id="UP000799539">
    <property type="component" value="Unassembled WGS sequence"/>
</dbReference>